<evidence type="ECO:0000313" key="5">
    <source>
        <dbReference type="Proteomes" id="UP000320475"/>
    </source>
</evidence>
<feature type="compositionally biased region" description="Low complexity" evidence="1">
    <location>
        <begin position="217"/>
        <end position="231"/>
    </location>
</feature>
<dbReference type="EMBL" id="QEAM01000488">
    <property type="protein sequence ID" value="TPX39395.1"/>
    <property type="molecule type" value="Genomic_DNA"/>
</dbReference>
<organism evidence="2 4">
    <name type="scientific">Synchytrium endobioticum</name>
    <dbReference type="NCBI Taxonomy" id="286115"/>
    <lineage>
        <taxon>Eukaryota</taxon>
        <taxon>Fungi</taxon>
        <taxon>Fungi incertae sedis</taxon>
        <taxon>Chytridiomycota</taxon>
        <taxon>Chytridiomycota incertae sedis</taxon>
        <taxon>Chytridiomycetes</taxon>
        <taxon>Synchytriales</taxon>
        <taxon>Synchytriaceae</taxon>
        <taxon>Synchytrium</taxon>
    </lineage>
</organism>
<dbReference type="PANTHER" id="PTHR21581">
    <property type="entry name" value="D-ALANYL-D-ALANINE CARBOXYPEPTIDASE"/>
    <property type="match status" value="1"/>
</dbReference>
<name>A0A507CC70_9FUNG</name>
<feature type="region of interest" description="Disordered" evidence="1">
    <location>
        <begin position="142"/>
        <end position="171"/>
    </location>
</feature>
<dbReference type="SMART" id="SM00028">
    <property type="entry name" value="TPR"/>
    <property type="match status" value="3"/>
</dbReference>
<keyword evidence="4" id="KW-1185">Reference proteome</keyword>
<feature type="region of interest" description="Disordered" evidence="1">
    <location>
        <begin position="210"/>
        <end position="238"/>
    </location>
</feature>
<gene>
    <name evidence="3" type="ORF">SeLEV6574_g07247</name>
    <name evidence="2" type="ORF">SeMB42_g06618</name>
</gene>
<evidence type="ECO:0000313" key="3">
    <source>
        <dbReference type="EMBL" id="TPX39395.1"/>
    </source>
</evidence>
<dbReference type="EMBL" id="QEAN01000385">
    <property type="protein sequence ID" value="TPX38647.1"/>
    <property type="molecule type" value="Genomic_DNA"/>
</dbReference>
<dbReference type="STRING" id="286115.A0A507CC70"/>
<dbReference type="Proteomes" id="UP000317494">
    <property type="component" value="Unassembled WGS sequence"/>
</dbReference>
<reference evidence="4 5" key="1">
    <citation type="journal article" date="2019" name="Sci. Rep.">
        <title>Comparative genomics of chytrid fungi reveal insights into the obligate biotrophic and pathogenic lifestyle of Synchytrium endobioticum.</title>
        <authorList>
            <person name="van de Vossenberg B.T.L.H."/>
            <person name="Warris S."/>
            <person name="Nguyen H.D.T."/>
            <person name="van Gent-Pelzer M.P.E."/>
            <person name="Joly D.L."/>
            <person name="van de Geest H.C."/>
            <person name="Bonants P.J.M."/>
            <person name="Smith D.S."/>
            <person name="Levesque C.A."/>
            <person name="van der Lee T.A.J."/>
        </authorList>
    </citation>
    <scope>NUCLEOTIDE SEQUENCE [LARGE SCALE GENOMIC DNA]</scope>
    <source>
        <strain evidence="3 5">LEV6574</strain>
        <strain evidence="2 4">MB42</strain>
    </source>
</reference>
<feature type="compositionally biased region" description="Polar residues" evidence="1">
    <location>
        <begin position="142"/>
        <end position="152"/>
    </location>
</feature>
<dbReference type="GO" id="GO:0005794">
    <property type="term" value="C:Golgi apparatus"/>
    <property type="evidence" value="ECO:0007669"/>
    <property type="project" value="TreeGrafter"/>
</dbReference>
<dbReference type="AlphaFoldDB" id="A0A507CC70"/>
<dbReference type="VEuPathDB" id="FungiDB:SeMB42_g06618"/>
<evidence type="ECO:0000313" key="4">
    <source>
        <dbReference type="Proteomes" id="UP000317494"/>
    </source>
</evidence>
<dbReference type="Pfam" id="PF13432">
    <property type="entry name" value="TPR_16"/>
    <property type="match status" value="1"/>
</dbReference>
<evidence type="ECO:0000313" key="2">
    <source>
        <dbReference type="EMBL" id="TPX38647.1"/>
    </source>
</evidence>
<proteinExistence type="predicted"/>
<evidence type="ECO:0000256" key="1">
    <source>
        <dbReference type="SAM" id="MobiDB-lite"/>
    </source>
</evidence>
<feature type="region of interest" description="Disordered" evidence="1">
    <location>
        <begin position="394"/>
        <end position="413"/>
    </location>
</feature>
<dbReference type="InterPro" id="IPR019734">
    <property type="entry name" value="TPR_rpt"/>
</dbReference>
<accession>A0A507CC70</accession>
<dbReference type="OrthoDB" id="428342at2759"/>
<dbReference type="GO" id="GO:0030008">
    <property type="term" value="C:TRAPP complex"/>
    <property type="evidence" value="ECO:0007669"/>
    <property type="project" value="TreeGrafter"/>
</dbReference>
<protein>
    <submittedName>
        <fullName evidence="2">Uncharacterized protein</fullName>
    </submittedName>
</protein>
<dbReference type="PANTHER" id="PTHR21581:SF6">
    <property type="entry name" value="TRAFFICKING PROTEIN PARTICLE COMPLEX SUBUNIT 12"/>
    <property type="match status" value="1"/>
</dbReference>
<feature type="region of interest" description="Disordered" evidence="1">
    <location>
        <begin position="1"/>
        <end position="58"/>
    </location>
</feature>
<feature type="compositionally biased region" description="Polar residues" evidence="1">
    <location>
        <begin position="14"/>
        <end position="24"/>
    </location>
</feature>
<dbReference type="Pfam" id="PF14559">
    <property type="entry name" value="TPR_19"/>
    <property type="match status" value="1"/>
</dbReference>
<dbReference type="InterPro" id="IPR011990">
    <property type="entry name" value="TPR-like_helical_dom_sf"/>
</dbReference>
<sequence length="1225" mass="132377">MENQRPSSLHDRSSAQGTNSSSSLPPGRRPDDHPLPSLLMDMSSDPATQRPSPYNSIPSGTSILDASIPFTSITADAPAFAFCSYRNSLSTTTTNPSPRSAVFLPSSQLFSTQSPSTAAMSVNPNVPFAVTNSQRGNVIVQRDTSPNRTPTYAKSAPPLHRQSSTMSVSSSMSFDDHNTVYAGSGNFSAPIIPSNPTFSAFAMTNCQPLSMQDHASRPPSAASSTQSPSPSTVGHTSFLSTANPIASQNINSGAPQFRSPSPSVVQPPFASFPLASNSIGVTQNAPPPIQRYLSPVTPNANPYSNVNSLAFTQPFVATLYPLSYSMQPGVNTTPTFSAITSSVMSQPPTVPSNPSSAQYADAVSSNTWARFTPLVPTSLFPPSDSDPMIIMEEPGTKLDDPHVKSNTSSMSMGDFVGAPPAVTDGFEINEDRPRSSLERLFVIQKGDSEFDVFMSANPEPAEPDVTIAAVSSKAVITTFEPQLHYSTEVTSSRHNNIIASAITKGQTPRALSENVFPKQPDIEHRAEEVDSTLQPSSVRNELPVVASKIVIGEQPKAFDRSFEPDTKPSEYPIAQATMPSTIKPKNYVQSAVTGDASSFFANTPDTPSLFAYAPHRDFSIKADQFHDETANEVAQLDSGVVAADGSSRLAVADSVTRDMELESDGLLLTDHTMTMIDRTASMTRLLSEPHRLMEGAVSVDLSAEGARLEISENGSNQYSHDGRMFEQASTGEHKRNVQAALVQLDNRHPVEEIAHPESDAVTYNILDRIPSPPVDNLSAVDHAPLSQTPIPPNINITIRDPPPRIPSPVKTALSLSDDRHGQLPTRRWIDPNVFNDIPFSDQVGELLNKVFTIPETLPTRRLLTIDDVPDDLEAYSKLLVSGSFRAAAMLAHKHILSTSPANVHQLGLLWLIRLSSLAKLKLYDILEKEVESLRLDSLEFRYERYPDVFPDAEGCMIPFQLRVFAARIPALRGRHAECIDALYKLCRECRREARSLVSAGNSSRTLTDTEKSYMQIWKSRHVQLRLLQVSHLMVLNDVPEASKILEAVASDHPDDVDVLSAMGRTYLTLGSVALAREAFARAEKLCGASVVSTSSNARPPATSYGSKPTLVLMSRALLAMSEGDFSGAASHLTDLITMDPTHPSAVNNLAVCLLYLGNVSQAVSFLESMAIERPTVAGACEALCFNLVTLYDLADSSASRKLRLLGTVVAIGSGESFDVDQLKLV</sequence>
<dbReference type="Proteomes" id="UP000320475">
    <property type="component" value="Unassembled WGS sequence"/>
</dbReference>
<feature type="compositionally biased region" description="Basic and acidic residues" evidence="1">
    <location>
        <begin position="394"/>
        <end position="403"/>
    </location>
</feature>
<dbReference type="SUPFAM" id="SSF48452">
    <property type="entry name" value="TPR-like"/>
    <property type="match status" value="1"/>
</dbReference>
<dbReference type="Gene3D" id="1.25.40.10">
    <property type="entry name" value="Tetratricopeptide repeat domain"/>
    <property type="match status" value="1"/>
</dbReference>
<comment type="caution">
    <text evidence="2">The sequence shown here is derived from an EMBL/GenBank/DDBJ whole genome shotgun (WGS) entry which is preliminary data.</text>
</comment>
<feature type="compositionally biased region" description="Polar residues" evidence="1">
    <location>
        <begin position="45"/>
        <end position="58"/>
    </location>
</feature>